<keyword evidence="2" id="KW-1185">Reference proteome</keyword>
<dbReference type="AlphaFoldDB" id="A0A074RFK1"/>
<name>A0A074RFK1_9AGAM</name>
<sequence length="712" mass="80414">MLLPVSAQCSGSNYSSMLSNKRDPTAKCLLRFSEEFFDPTDDISKWHDQQQSSRFRTIQYRKERTGVGHEFILLLLQKEQGGDVDCYCRIERVGDPQHLAQVVCIDGTIAEDYIQAIPLSDPVSANLIDNSDVVAEITFPQTFMLRDVLAICYGISNHYRAKRYTLQQYNCYFFSWSLILALARGCMNWDVSPSIPEHVNNMHDRIMQSIYDQGPARFRSSAYILSNKTFANHENEQHPLDQALSSRLCRSGFTDSITTALKDVLWADRLHIRLIENIDGELVELASESVDLTTCDESQSEGMNSPVTQDKRDLDFEYALGSLTQKAALVVLEGVFQVNSQVVAGVFPTSALFKQRLGHEVWCKELARGLRHPGRLFSRVDEEVPSCEPANPHGHQPTSSSIRDLCFIPPAVLLGFSARLMFTCGFTLGMCVGGVVVGLTNDGALKKNIFKYMVLGGKIIVRSAVCGIGSIPRNYAASKHMILWGVGRRAARRLDPAAYGLLDKPVFDEMRIACMKCYCQAVEFFDTGFRELTKDKEYPLDLLRPLVTSSIHAMMYLFRTDFRTEWVLILWHRFMDIITRVAERELEGLIGQANAEKGFRVRKSDNELSQVGVFNLDSHGGVAQTVKISKLVLSCDAPVTSRDGDVWSHQDLQHYIRQRISQLSKRETSFAPYLKRIPFLKSPEVCQKEIEVTMEEIWIASSPLMKPQSYTA</sequence>
<organism evidence="1 2">
    <name type="scientific">Rhizoctonia solani 123E</name>
    <dbReference type="NCBI Taxonomy" id="1423351"/>
    <lineage>
        <taxon>Eukaryota</taxon>
        <taxon>Fungi</taxon>
        <taxon>Dikarya</taxon>
        <taxon>Basidiomycota</taxon>
        <taxon>Agaricomycotina</taxon>
        <taxon>Agaricomycetes</taxon>
        <taxon>Cantharellales</taxon>
        <taxon>Ceratobasidiaceae</taxon>
        <taxon>Rhizoctonia</taxon>
    </lineage>
</organism>
<reference evidence="1 2" key="1">
    <citation type="submission" date="2013-12" db="EMBL/GenBank/DDBJ databases">
        <authorList>
            <person name="Cubeta M."/>
            <person name="Pakala S."/>
            <person name="Fedorova N."/>
            <person name="Thomas E."/>
            <person name="Dean R."/>
            <person name="Jabaji S."/>
            <person name="Neate S."/>
            <person name="Toda T."/>
            <person name="Tavantzis S."/>
            <person name="Vilgalys R."/>
            <person name="Bharathan N."/>
            <person name="Pakala S."/>
            <person name="Losada L.S."/>
            <person name="Zafar N."/>
            <person name="Nierman W."/>
        </authorList>
    </citation>
    <scope>NUCLEOTIDE SEQUENCE [LARGE SCALE GENOMIC DNA]</scope>
    <source>
        <strain evidence="1 2">123E</strain>
    </source>
</reference>
<protein>
    <submittedName>
        <fullName evidence="1">Uncharacterized protein</fullName>
    </submittedName>
</protein>
<comment type="caution">
    <text evidence="1">The sequence shown here is derived from an EMBL/GenBank/DDBJ whole genome shotgun (WGS) entry which is preliminary data.</text>
</comment>
<accession>A0A074RFK1</accession>
<proteinExistence type="predicted"/>
<dbReference type="STRING" id="1423351.A0A074RFK1"/>
<evidence type="ECO:0000313" key="1">
    <source>
        <dbReference type="EMBL" id="KEP45554.1"/>
    </source>
</evidence>
<dbReference type="HOGENOM" id="CLU_387860_0_0_1"/>
<evidence type="ECO:0000313" key="2">
    <source>
        <dbReference type="Proteomes" id="UP000027456"/>
    </source>
</evidence>
<dbReference type="Proteomes" id="UP000027456">
    <property type="component" value="Unassembled WGS sequence"/>
</dbReference>
<dbReference type="EMBL" id="AZST01001686">
    <property type="protein sequence ID" value="KEP45554.1"/>
    <property type="molecule type" value="Genomic_DNA"/>
</dbReference>
<gene>
    <name evidence="1" type="ORF">V565_261110</name>
</gene>
<dbReference type="OrthoDB" id="3249487at2759"/>